<comment type="function">
    <text evidence="4 5">Required for flagellar hook formation. May act as a scaffolding protein.</text>
</comment>
<accession>A0A2R8AYV4</accession>
<dbReference type="Proteomes" id="UP000244904">
    <property type="component" value="Unassembled WGS sequence"/>
</dbReference>
<evidence type="ECO:0000256" key="4">
    <source>
        <dbReference type="ARBA" id="ARBA00024746"/>
    </source>
</evidence>
<organism evidence="7 8">
    <name type="scientific">Pseudoprimorskyibacter insulae</name>
    <dbReference type="NCBI Taxonomy" id="1695997"/>
    <lineage>
        <taxon>Bacteria</taxon>
        <taxon>Pseudomonadati</taxon>
        <taxon>Pseudomonadota</taxon>
        <taxon>Alphaproteobacteria</taxon>
        <taxon>Rhodobacterales</taxon>
        <taxon>Paracoccaceae</taxon>
        <taxon>Pseudoprimorskyibacter</taxon>
    </lineage>
</organism>
<reference evidence="8" key="1">
    <citation type="submission" date="2018-03" db="EMBL/GenBank/DDBJ databases">
        <authorList>
            <person name="Rodrigo-Torres L."/>
            <person name="Arahal R. D."/>
            <person name="Lucena T."/>
        </authorList>
    </citation>
    <scope>NUCLEOTIDE SEQUENCE [LARGE SCALE GENOMIC DNA]</scope>
    <source>
        <strain evidence="8">CECT 8871</strain>
    </source>
</reference>
<evidence type="ECO:0000313" key="8">
    <source>
        <dbReference type="Proteomes" id="UP000244904"/>
    </source>
</evidence>
<dbReference type="AlphaFoldDB" id="A0A2R8AYV4"/>
<evidence type="ECO:0000256" key="1">
    <source>
        <dbReference type="ARBA" id="ARBA00010577"/>
    </source>
</evidence>
<dbReference type="OrthoDB" id="9785233at2"/>
<sequence>MIDAVSSATAAPHASQKEATLSSDFDTFLKMLTAQMQNQDPLNPVDAEDFAVQLATFSSVEQQVLTNDLLREMSSKLVGADLMQYSGWIDRDVLTESAVHFESVPVDLVVPGDPLASSAQLEVRTSNGQLVSTQSLTTDGMTLEWAGTDGNGTRLANGDYELTAVYSRSDGSTSNQPVSHYATVTEVRNENGQATLRLRTGQEIAPDAVIGVRATHV</sequence>
<evidence type="ECO:0000256" key="2">
    <source>
        <dbReference type="ARBA" id="ARBA00016013"/>
    </source>
</evidence>
<dbReference type="Pfam" id="PF13860">
    <property type="entry name" value="FlgD_ig"/>
    <property type="match status" value="1"/>
</dbReference>
<feature type="domain" description="FlgD/Vpr Ig-like" evidence="6">
    <location>
        <begin position="113"/>
        <end position="169"/>
    </location>
</feature>
<dbReference type="Gene3D" id="2.30.30.910">
    <property type="match status" value="1"/>
</dbReference>
<dbReference type="GO" id="GO:0044781">
    <property type="term" value="P:bacterial-type flagellum organization"/>
    <property type="evidence" value="ECO:0007669"/>
    <property type="project" value="UniProtKB-UniRule"/>
</dbReference>
<dbReference type="InterPro" id="IPR025965">
    <property type="entry name" value="FlgD/Vpr_Ig-like"/>
</dbReference>
<dbReference type="RefSeq" id="WP_108887051.1">
    <property type="nucleotide sequence ID" value="NZ_OMOJ01000007.1"/>
</dbReference>
<dbReference type="EMBL" id="OMOJ01000007">
    <property type="protein sequence ID" value="SPF81202.1"/>
    <property type="molecule type" value="Genomic_DNA"/>
</dbReference>
<dbReference type="Pfam" id="PF03963">
    <property type="entry name" value="FlgD"/>
    <property type="match status" value="1"/>
</dbReference>
<evidence type="ECO:0000259" key="6">
    <source>
        <dbReference type="Pfam" id="PF13860"/>
    </source>
</evidence>
<gene>
    <name evidence="7" type="primary">flgD_2</name>
    <name evidence="7" type="ORF">PRI8871_03024</name>
</gene>
<dbReference type="Gene3D" id="2.60.40.4070">
    <property type="match status" value="1"/>
</dbReference>
<name>A0A2R8AYV4_9RHOB</name>
<protein>
    <recommendedName>
        <fullName evidence="2 5">Basal-body rod modification protein FlgD</fullName>
    </recommendedName>
</protein>
<evidence type="ECO:0000256" key="3">
    <source>
        <dbReference type="ARBA" id="ARBA00022795"/>
    </source>
</evidence>
<dbReference type="InterPro" id="IPR005648">
    <property type="entry name" value="FlgD"/>
</dbReference>
<evidence type="ECO:0000313" key="7">
    <source>
        <dbReference type="EMBL" id="SPF81202.1"/>
    </source>
</evidence>
<keyword evidence="3 5" id="KW-1005">Bacterial flagellum biogenesis</keyword>
<comment type="similarity">
    <text evidence="1 5">Belongs to the FlgD family.</text>
</comment>
<proteinExistence type="inferred from homology"/>
<keyword evidence="8" id="KW-1185">Reference proteome</keyword>
<evidence type="ECO:0000256" key="5">
    <source>
        <dbReference type="RuleBase" id="RU362076"/>
    </source>
</evidence>